<keyword evidence="5 9" id="KW-0694">RNA-binding</keyword>
<evidence type="ECO:0000256" key="5">
    <source>
        <dbReference type="ARBA" id="ARBA00022884"/>
    </source>
</evidence>
<comment type="subunit">
    <text evidence="9">Part of the 50S ribosomal subunit.</text>
</comment>
<evidence type="ECO:0000256" key="8">
    <source>
        <dbReference type="ARBA" id="ARBA00035241"/>
    </source>
</evidence>
<dbReference type="InterPro" id="IPR005878">
    <property type="entry name" value="Ribosom_uL1_bac-type"/>
</dbReference>
<dbReference type="FunFam" id="3.40.50.790:FF:000001">
    <property type="entry name" value="50S ribosomal protein L1"/>
    <property type="match status" value="1"/>
</dbReference>
<keyword evidence="6 9" id="KW-0689">Ribosomal protein</keyword>
<comment type="function">
    <text evidence="9">Binds directly to 23S rRNA. The L1 stalk is quite mobile in the ribosome, and is involved in E site tRNA release.</text>
</comment>
<dbReference type="PIRSF" id="PIRSF002155">
    <property type="entry name" value="Ribosomal_L1"/>
    <property type="match status" value="1"/>
</dbReference>
<dbReference type="GO" id="GO:0003735">
    <property type="term" value="F:structural constituent of ribosome"/>
    <property type="evidence" value="ECO:0007669"/>
    <property type="project" value="InterPro"/>
</dbReference>
<dbReference type="Gene3D" id="3.40.50.790">
    <property type="match status" value="1"/>
</dbReference>
<organism evidence="10">
    <name type="scientific">uncultured bacterium</name>
    <name type="common">gcode 4</name>
    <dbReference type="NCBI Taxonomy" id="1234023"/>
    <lineage>
        <taxon>Bacteria</taxon>
        <taxon>environmental samples</taxon>
    </lineage>
</organism>
<dbReference type="HAMAP" id="MF_01318_B">
    <property type="entry name" value="Ribosomal_uL1_B"/>
    <property type="match status" value="1"/>
</dbReference>
<dbReference type="EMBL" id="AMFJ01000291">
    <property type="protein sequence ID" value="EKE28771.1"/>
    <property type="molecule type" value="Genomic_DNA"/>
</dbReference>
<protein>
    <recommendedName>
        <fullName evidence="8 9">Large ribosomal subunit protein uL1</fullName>
    </recommendedName>
</protein>
<dbReference type="NCBIfam" id="TIGR01169">
    <property type="entry name" value="rplA_bact"/>
    <property type="match status" value="1"/>
</dbReference>
<evidence type="ECO:0000256" key="3">
    <source>
        <dbReference type="ARBA" id="ARBA00022730"/>
    </source>
</evidence>
<keyword evidence="4 9" id="KW-0810">Translation regulation</keyword>
<gene>
    <name evidence="9 10" type="primary">rplA</name>
    <name evidence="10" type="ORF">ACD_3C00017G0004</name>
</gene>
<keyword evidence="3 9" id="KW-0699">rRNA-binding</keyword>
<evidence type="ECO:0000313" key="10">
    <source>
        <dbReference type="EMBL" id="EKE28771.1"/>
    </source>
</evidence>
<evidence type="ECO:0000256" key="1">
    <source>
        <dbReference type="ARBA" id="ARBA00010531"/>
    </source>
</evidence>
<dbReference type="CDD" id="cd00403">
    <property type="entry name" value="Ribosomal_L1"/>
    <property type="match status" value="1"/>
</dbReference>
<keyword evidence="9" id="KW-0820">tRNA-binding</keyword>
<dbReference type="InterPro" id="IPR002143">
    <property type="entry name" value="Ribosomal_uL1"/>
</dbReference>
<dbReference type="GO" id="GO:0006417">
    <property type="term" value="P:regulation of translation"/>
    <property type="evidence" value="ECO:0007669"/>
    <property type="project" value="UniProtKB-KW"/>
</dbReference>
<dbReference type="PANTHER" id="PTHR36427:SF3">
    <property type="entry name" value="LARGE RIBOSOMAL SUBUNIT PROTEIN UL1M"/>
    <property type="match status" value="1"/>
</dbReference>
<dbReference type="GO" id="GO:0000049">
    <property type="term" value="F:tRNA binding"/>
    <property type="evidence" value="ECO:0007669"/>
    <property type="project" value="UniProtKB-KW"/>
</dbReference>
<dbReference type="InterPro" id="IPR028364">
    <property type="entry name" value="Ribosomal_uL1/biogenesis"/>
</dbReference>
<evidence type="ECO:0000256" key="4">
    <source>
        <dbReference type="ARBA" id="ARBA00022845"/>
    </source>
</evidence>
<dbReference type="GO" id="GO:0019843">
    <property type="term" value="F:rRNA binding"/>
    <property type="evidence" value="ECO:0007669"/>
    <property type="project" value="UniProtKB-UniRule"/>
</dbReference>
<comment type="function">
    <text evidence="9">Protein L1 is also a translational repressor protein, it controls the translation of the L11 operon by binding to its mRNA.</text>
</comment>
<evidence type="ECO:0000256" key="9">
    <source>
        <dbReference type="HAMAP-Rule" id="MF_01318"/>
    </source>
</evidence>
<dbReference type="Pfam" id="PF00687">
    <property type="entry name" value="Ribosomal_L1"/>
    <property type="match status" value="1"/>
</dbReference>
<sequence>MQKRGKKYNQAISLVEKEKAYSIDEAVELLERTNTVKFDPTVEIHFNLNIDPKYSDQMVRSTLTLPNGSGKVPRIGAFDDSGNEKALLAAGATVAWGDELLELVAQGKIEFDVAIATPAMMRKMWKVAKVLWPKGLMPNPKAGTVGDDLLSIIKELAAGKFEFKNDKQGNVHSIVGKLSFGSSKIKENIEAFVKAIKEVKPAWVKSTYINTVYVCNAMGPGIKLDVK</sequence>
<name>K2FCH9_9BACT</name>
<keyword evidence="2 9" id="KW-0678">Repressor</keyword>
<dbReference type="AlphaFoldDB" id="K2FCH9"/>
<evidence type="ECO:0000256" key="6">
    <source>
        <dbReference type="ARBA" id="ARBA00022980"/>
    </source>
</evidence>
<accession>K2FCH9</accession>
<dbReference type="InterPro" id="IPR023674">
    <property type="entry name" value="Ribosomal_uL1-like"/>
</dbReference>
<comment type="similarity">
    <text evidence="1 9">Belongs to the universal ribosomal protein uL1 family.</text>
</comment>
<evidence type="ECO:0000256" key="2">
    <source>
        <dbReference type="ARBA" id="ARBA00022491"/>
    </source>
</evidence>
<keyword evidence="7 9" id="KW-0687">Ribonucleoprotein</keyword>
<dbReference type="InterPro" id="IPR016095">
    <property type="entry name" value="Ribosomal_uL1_3-a/b-sand"/>
</dbReference>
<dbReference type="GO" id="GO:0006412">
    <property type="term" value="P:translation"/>
    <property type="evidence" value="ECO:0007669"/>
    <property type="project" value="UniProtKB-UniRule"/>
</dbReference>
<dbReference type="GO" id="GO:0015934">
    <property type="term" value="C:large ribosomal subunit"/>
    <property type="evidence" value="ECO:0007669"/>
    <property type="project" value="InterPro"/>
</dbReference>
<proteinExistence type="inferred from homology"/>
<dbReference type="SUPFAM" id="SSF56808">
    <property type="entry name" value="Ribosomal protein L1"/>
    <property type="match status" value="1"/>
</dbReference>
<dbReference type="PANTHER" id="PTHR36427">
    <property type="entry name" value="54S RIBOSOMAL PROTEIN L1, MITOCHONDRIAL"/>
    <property type="match status" value="1"/>
</dbReference>
<evidence type="ECO:0000256" key="7">
    <source>
        <dbReference type="ARBA" id="ARBA00023274"/>
    </source>
</evidence>
<comment type="caution">
    <text evidence="10">The sequence shown here is derived from an EMBL/GenBank/DDBJ whole genome shotgun (WGS) entry which is preliminary data.</text>
</comment>
<reference evidence="10" key="1">
    <citation type="journal article" date="2012" name="Science">
        <title>Fermentation, hydrogen, and sulfur metabolism in multiple uncultivated bacterial phyla.</title>
        <authorList>
            <person name="Wrighton K.C."/>
            <person name="Thomas B.C."/>
            <person name="Sharon I."/>
            <person name="Miller C.S."/>
            <person name="Castelle C.J."/>
            <person name="VerBerkmoes N.C."/>
            <person name="Wilkins M.J."/>
            <person name="Hettich R.L."/>
            <person name="Lipton M.S."/>
            <person name="Williams K.H."/>
            <person name="Long P.E."/>
            <person name="Banfield J.F."/>
        </authorList>
    </citation>
    <scope>NUCLEOTIDE SEQUENCE [LARGE SCALE GENOMIC DNA]</scope>
</reference>
<dbReference type="Gene3D" id="3.30.190.20">
    <property type="match status" value="1"/>
</dbReference>